<sequence length="107" mass="11922">MVYEFKVEPDDLDEAARHIWRLAQENARVISYAQEWLQVEESGGLILTPVLDELQKVCDKLKASYERLGTITDSSSTELTNAGIMYKNTDHATAAALDRAYSAGADK</sequence>
<dbReference type="EMBL" id="MUMY01000016">
    <property type="protein sequence ID" value="ONM47250.1"/>
    <property type="molecule type" value="Genomic_DNA"/>
</dbReference>
<dbReference type="RefSeq" id="WP_077118980.1">
    <property type="nucleotide sequence ID" value="NZ_MUKP01000009.1"/>
</dbReference>
<gene>
    <name evidence="1" type="ORF">B0T46_18395</name>
</gene>
<keyword evidence="2" id="KW-1185">Reference proteome</keyword>
<protein>
    <recommendedName>
        <fullName evidence="3">ESX-1 secretion-associated protein</fullName>
    </recommendedName>
</protein>
<dbReference type="Pfam" id="PF10824">
    <property type="entry name" value="T7SS_ESX_EspC"/>
    <property type="match status" value="1"/>
</dbReference>
<reference evidence="1 2" key="1">
    <citation type="journal article" date="2016" name="Antonie Van Leeuwenhoek">
        <title>Nocardia donostiensis sp. nov., isolated from human respiratory specimens.</title>
        <authorList>
            <person name="Ercibengoa M."/>
            <person name="Bell M."/>
            <person name="Marimon J.M."/>
            <person name="Humrighouse B."/>
            <person name="Klenk H.P."/>
            <person name="Potter G."/>
            <person name="Perez-Trallero E."/>
        </authorList>
    </citation>
    <scope>NUCLEOTIDE SEQUENCE [LARGE SCALE GENOMIC DNA]</scope>
    <source>
        <strain evidence="1 2">X1655</strain>
    </source>
</reference>
<evidence type="ECO:0000313" key="2">
    <source>
        <dbReference type="Proteomes" id="UP000188836"/>
    </source>
</evidence>
<dbReference type="Proteomes" id="UP000188836">
    <property type="component" value="Unassembled WGS sequence"/>
</dbReference>
<evidence type="ECO:0008006" key="3">
    <source>
        <dbReference type="Google" id="ProtNLM"/>
    </source>
</evidence>
<dbReference type="GO" id="GO:0009306">
    <property type="term" value="P:protein secretion"/>
    <property type="evidence" value="ECO:0007669"/>
    <property type="project" value="InterPro"/>
</dbReference>
<accession>A0A1V2TCL0</accession>
<dbReference type="InterPro" id="IPR022536">
    <property type="entry name" value="EspC"/>
</dbReference>
<dbReference type="AlphaFoldDB" id="A0A1V2TCL0"/>
<comment type="caution">
    <text evidence="1">The sequence shown here is derived from an EMBL/GenBank/DDBJ whole genome shotgun (WGS) entry which is preliminary data.</text>
</comment>
<name>A0A1V2TCL0_9NOCA</name>
<organism evidence="1 2">
    <name type="scientific">Nocardia donostiensis</name>
    <dbReference type="NCBI Taxonomy" id="1538463"/>
    <lineage>
        <taxon>Bacteria</taxon>
        <taxon>Bacillati</taxon>
        <taxon>Actinomycetota</taxon>
        <taxon>Actinomycetes</taxon>
        <taxon>Mycobacteriales</taxon>
        <taxon>Nocardiaceae</taxon>
        <taxon>Nocardia</taxon>
    </lineage>
</organism>
<evidence type="ECO:0000313" key="1">
    <source>
        <dbReference type="EMBL" id="ONM47250.1"/>
    </source>
</evidence>
<proteinExistence type="predicted"/>